<accession>A0A8S0S4G9</accession>
<comment type="subcellular location">
    <subcellularLocation>
        <location evidence="1">Nucleus envelope</location>
    </subcellularLocation>
</comment>
<dbReference type="PANTHER" id="PTHR11225:SF4">
    <property type="entry name" value="NUCLEAR PORE COMPLEX PROTEIN NUP93"/>
    <property type="match status" value="1"/>
</dbReference>
<dbReference type="InterPro" id="IPR007231">
    <property type="entry name" value="Nucleoporin_int_Nup93/Nic96"/>
</dbReference>
<dbReference type="OrthoDB" id="1746001at2759"/>
<dbReference type="Gramene" id="OE9A097463T1">
    <property type="protein sequence ID" value="OE9A097463C1"/>
    <property type="gene ID" value="OE9A097463"/>
</dbReference>
<sequence>MEMISAVQEAQKDNLRSFDDYMMSVLEAYLNRFEPSYYTKNGKDLLVYQYILLLSIQLLQAVLYLSKDMGDEAYNIDDVHMSIVFTYLGQYGTVYFRHDDLSMALEYYVQAAVAGGGQLSWTGRGSVNQRRQRILMLEQLLTEFLLHDGGIHLLLGPRGAIEGCWLVRQKIQKRLGAFSAALDMINKHLSEAICSLSRGVLDGETRITGLVPSGYEILETFKYYPEISLQERANVIKQHIVLSQLEAILSIHKLANRGNQLDALREVAKLPFLPLDTWAPDFSTQSFVVMCPGLCAEPSQSCTSLFGQWY</sequence>
<evidence type="ECO:0000256" key="3">
    <source>
        <dbReference type="ARBA" id="ARBA00023242"/>
    </source>
</evidence>
<reference evidence="4 5" key="1">
    <citation type="submission" date="2019-12" db="EMBL/GenBank/DDBJ databases">
        <authorList>
            <person name="Alioto T."/>
            <person name="Alioto T."/>
            <person name="Gomez Garrido J."/>
        </authorList>
    </citation>
    <scope>NUCLEOTIDE SEQUENCE [LARGE SCALE GENOMIC DNA]</scope>
</reference>
<proteinExistence type="inferred from homology"/>
<evidence type="ECO:0000313" key="4">
    <source>
        <dbReference type="EMBL" id="CAA2986649.1"/>
    </source>
</evidence>
<comment type="caution">
    <text evidence="4">The sequence shown here is derived from an EMBL/GenBank/DDBJ whole genome shotgun (WGS) entry which is preliminary data.</text>
</comment>
<dbReference type="Proteomes" id="UP000594638">
    <property type="component" value="Unassembled WGS sequence"/>
</dbReference>
<name>A0A8S0S4G9_OLEEU</name>
<gene>
    <name evidence="4" type="ORF">OLEA9_A097463</name>
</gene>
<dbReference type="GO" id="GO:0005643">
    <property type="term" value="C:nuclear pore"/>
    <property type="evidence" value="ECO:0007669"/>
    <property type="project" value="InterPro"/>
</dbReference>
<dbReference type="PANTHER" id="PTHR11225">
    <property type="entry name" value="NUCLEAR PORE COMPLEX PROTEIN NUP93 NUCLEOPORIN NUP93 DEAD EYE PROTEIN"/>
    <property type="match status" value="1"/>
</dbReference>
<comment type="similarity">
    <text evidence="2">Belongs to the nucleoporin interacting component (NIC) family.</text>
</comment>
<protein>
    <submittedName>
        <fullName evidence="4">Nuclear pore complex NUP93A</fullName>
    </submittedName>
</protein>
<evidence type="ECO:0000256" key="1">
    <source>
        <dbReference type="ARBA" id="ARBA00004259"/>
    </source>
</evidence>
<evidence type="ECO:0000256" key="2">
    <source>
        <dbReference type="ARBA" id="ARBA00010186"/>
    </source>
</evidence>
<dbReference type="EMBL" id="CACTIH010003878">
    <property type="protein sequence ID" value="CAA2986649.1"/>
    <property type="molecule type" value="Genomic_DNA"/>
</dbReference>
<dbReference type="GO" id="GO:0017056">
    <property type="term" value="F:structural constituent of nuclear pore"/>
    <property type="evidence" value="ECO:0007669"/>
    <property type="project" value="InterPro"/>
</dbReference>
<dbReference type="GO" id="GO:0016973">
    <property type="term" value="P:poly(A)+ mRNA export from nucleus"/>
    <property type="evidence" value="ECO:0007669"/>
    <property type="project" value="TreeGrafter"/>
</dbReference>
<organism evidence="4 5">
    <name type="scientific">Olea europaea subsp. europaea</name>
    <dbReference type="NCBI Taxonomy" id="158383"/>
    <lineage>
        <taxon>Eukaryota</taxon>
        <taxon>Viridiplantae</taxon>
        <taxon>Streptophyta</taxon>
        <taxon>Embryophyta</taxon>
        <taxon>Tracheophyta</taxon>
        <taxon>Spermatophyta</taxon>
        <taxon>Magnoliopsida</taxon>
        <taxon>eudicotyledons</taxon>
        <taxon>Gunneridae</taxon>
        <taxon>Pentapetalae</taxon>
        <taxon>asterids</taxon>
        <taxon>lamiids</taxon>
        <taxon>Lamiales</taxon>
        <taxon>Oleaceae</taxon>
        <taxon>Oleeae</taxon>
        <taxon>Olea</taxon>
    </lineage>
</organism>
<dbReference type="GO" id="GO:0006606">
    <property type="term" value="P:protein import into nucleus"/>
    <property type="evidence" value="ECO:0007669"/>
    <property type="project" value="TreeGrafter"/>
</dbReference>
<keyword evidence="3" id="KW-0539">Nucleus</keyword>
<keyword evidence="5" id="KW-1185">Reference proteome</keyword>
<evidence type="ECO:0000313" key="5">
    <source>
        <dbReference type="Proteomes" id="UP000594638"/>
    </source>
</evidence>
<dbReference type="AlphaFoldDB" id="A0A8S0S4G9"/>